<sequence>MENATDSPEKVTDSAVNMTAAAAMDTTPPAPTNDDETSPSNEDGSAWVLVQKERRTQADLLQGTKTSELQGKTTQRKPTASRPPPLPLHDYKAILRPLGRHPTLTRAIRVAASLPPAEVDRLVFSLRPEQNLAVVSTPHEHIALNLYSVQHLRLGEHTYPVSIYNAAPHNSCKGIIYGVDPGTSPSELMDHLITPGHTVLQARMMGKTSTALITFEGLQVPHYIRYYGAEYRCYVHRPCKKVCNCPTPNCVTCKTCGVDEPTPGHSCTPKCRSCGGDHPTKDTGCPARVRPPLNKERVRKVLQQEQQQRDLEYHSTPSSSPQGESQAAGPNTGKTSRSRSRSRRRSRSKARSGTHSRTGSQTPPVKRATTSEANGPLVTNQPSLPLKDSNQPDKNQGAEQRPAEPREGRGWGRVTRTILWSGSGTAGGLRGKRGPLQQYIAMTPMAPDVILLQQPNCTPPLAGFEAYGSDSEFSKLGDKLLICGDFNAAHSVWGYPKNTGKGTKLWDNICKCASPYFLTPNNPPASGTASREMRVPISR</sequence>
<feature type="region of interest" description="Disordered" evidence="1">
    <location>
        <begin position="1"/>
        <end position="88"/>
    </location>
</feature>
<comment type="caution">
    <text evidence="2">The sequence shown here is derived from an EMBL/GenBank/DDBJ whole genome shotgun (WGS) entry which is preliminary data.</text>
</comment>
<name>A0A9D4SWZ8_RHISA</name>
<dbReference type="InterPro" id="IPR036691">
    <property type="entry name" value="Endo/exonu/phosph_ase_sf"/>
</dbReference>
<keyword evidence="3" id="KW-1185">Reference proteome</keyword>
<feature type="compositionally biased region" description="Polar residues" evidence="1">
    <location>
        <begin position="355"/>
        <end position="398"/>
    </location>
</feature>
<feature type="compositionally biased region" description="Basic residues" evidence="1">
    <location>
        <begin position="336"/>
        <end position="354"/>
    </location>
</feature>
<evidence type="ECO:0000256" key="1">
    <source>
        <dbReference type="SAM" id="MobiDB-lite"/>
    </source>
</evidence>
<gene>
    <name evidence="2" type="ORF">HPB52_024021</name>
</gene>
<feature type="region of interest" description="Disordered" evidence="1">
    <location>
        <begin position="261"/>
        <end position="412"/>
    </location>
</feature>
<dbReference type="VEuPathDB" id="VectorBase:RSAN_027752"/>
<dbReference type="EMBL" id="JABSTV010001251">
    <property type="protein sequence ID" value="KAH7952567.1"/>
    <property type="molecule type" value="Genomic_DNA"/>
</dbReference>
<feature type="compositionally biased region" description="Polar residues" evidence="1">
    <location>
        <begin position="63"/>
        <end position="78"/>
    </location>
</feature>
<feature type="compositionally biased region" description="Low complexity" evidence="1">
    <location>
        <begin position="17"/>
        <end position="27"/>
    </location>
</feature>
<evidence type="ECO:0000313" key="3">
    <source>
        <dbReference type="Proteomes" id="UP000821837"/>
    </source>
</evidence>
<organism evidence="2 3">
    <name type="scientific">Rhipicephalus sanguineus</name>
    <name type="common">Brown dog tick</name>
    <name type="synonym">Ixodes sanguineus</name>
    <dbReference type="NCBI Taxonomy" id="34632"/>
    <lineage>
        <taxon>Eukaryota</taxon>
        <taxon>Metazoa</taxon>
        <taxon>Ecdysozoa</taxon>
        <taxon>Arthropoda</taxon>
        <taxon>Chelicerata</taxon>
        <taxon>Arachnida</taxon>
        <taxon>Acari</taxon>
        <taxon>Parasitiformes</taxon>
        <taxon>Ixodida</taxon>
        <taxon>Ixodoidea</taxon>
        <taxon>Ixodidae</taxon>
        <taxon>Rhipicephalinae</taxon>
        <taxon>Rhipicephalus</taxon>
        <taxon>Rhipicephalus</taxon>
    </lineage>
</organism>
<dbReference type="Gene3D" id="3.60.10.10">
    <property type="entry name" value="Endonuclease/exonuclease/phosphatase"/>
    <property type="match status" value="1"/>
</dbReference>
<evidence type="ECO:0008006" key="4">
    <source>
        <dbReference type="Google" id="ProtNLM"/>
    </source>
</evidence>
<dbReference type="Proteomes" id="UP000821837">
    <property type="component" value="Chromosome 5"/>
</dbReference>
<feature type="compositionally biased region" description="Basic and acidic residues" evidence="1">
    <location>
        <begin position="401"/>
        <end position="410"/>
    </location>
</feature>
<dbReference type="SUPFAM" id="SSF56219">
    <property type="entry name" value="DNase I-like"/>
    <property type="match status" value="1"/>
</dbReference>
<protein>
    <recommendedName>
        <fullName evidence="4">Endonuclease/exonuclease/phosphatase domain-containing protein</fullName>
    </recommendedName>
</protein>
<reference evidence="2" key="2">
    <citation type="submission" date="2021-09" db="EMBL/GenBank/DDBJ databases">
        <authorList>
            <person name="Jia N."/>
            <person name="Wang J."/>
            <person name="Shi W."/>
            <person name="Du L."/>
            <person name="Sun Y."/>
            <person name="Zhan W."/>
            <person name="Jiang J."/>
            <person name="Wang Q."/>
            <person name="Zhang B."/>
            <person name="Ji P."/>
            <person name="Sakyi L.B."/>
            <person name="Cui X."/>
            <person name="Yuan T."/>
            <person name="Jiang B."/>
            <person name="Yang W."/>
            <person name="Lam T.T.-Y."/>
            <person name="Chang Q."/>
            <person name="Ding S."/>
            <person name="Wang X."/>
            <person name="Zhu J."/>
            <person name="Ruan X."/>
            <person name="Zhao L."/>
            <person name="Wei J."/>
            <person name="Que T."/>
            <person name="Du C."/>
            <person name="Cheng J."/>
            <person name="Dai P."/>
            <person name="Han X."/>
            <person name="Huang E."/>
            <person name="Gao Y."/>
            <person name="Liu J."/>
            <person name="Shao H."/>
            <person name="Ye R."/>
            <person name="Li L."/>
            <person name="Wei W."/>
            <person name="Wang X."/>
            <person name="Wang C."/>
            <person name="Huo Q."/>
            <person name="Li W."/>
            <person name="Guo W."/>
            <person name="Chen H."/>
            <person name="Chen S."/>
            <person name="Zhou L."/>
            <person name="Zhou L."/>
            <person name="Ni X."/>
            <person name="Tian J."/>
            <person name="Zhou Y."/>
            <person name="Sheng Y."/>
            <person name="Liu T."/>
            <person name="Pan Y."/>
            <person name="Xia L."/>
            <person name="Li J."/>
            <person name="Zhao F."/>
            <person name="Cao W."/>
        </authorList>
    </citation>
    <scope>NUCLEOTIDE SEQUENCE</scope>
    <source>
        <strain evidence="2">Rsan-2018</strain>
        <tissue evidence="2">Larvae</tissue>
    </source>
</reference>
<feature type="compositionally biased region" description="Polar residues" evidence="1">
    <location>
        <begin position="315"/>
        <end position="335"/>
    </location>
</feature>
<accession>A0A9D4SWZ8</accession>
<evidence type="ECO:0000313" key="2">
    <source>
        <dbReference type="EMBL" id="KAH7952567.1"/>
    </source>
</evidence>
<reference evidence="2" key="1">
    <citation type="journal article" date="2020" name="Cell">
        <title>Large-Scale Comparative Analyses of Tick Genomes Elucidate Their Genetic Diversity and Vector Capacities.</title>
        <authorList>
            <consortium name="Tick Genome and Microbiome Consortium (TIGMIC)"/>
            <person name="Jia N."/>
            <person name="Wang J."/>
            <person name="Shi W."/>
            <person name="Du L."/>
            <person name="Sun Y."/>
            <person name="Zhan W."/>
            <person name="Jiang J.F."/>
            <person name="Wang Q."/>
            <person name="Zhang B."/>
            <person name="Ji P."/>
            <person name="Bell-Sakyi L."/>
            <person name="Cui X.M."/>
            <person name="Yuan T.T."/>
            <person name="Jiang B.G."/>
            <person name="Yang W.F."/>
            <person name="Lam T.T."/>
            <person name="Chang Q.C."/>
            <person name="Ding S.J."/>
            <person name="Wang X.J."/>
            <person name="Zhu J.G."/>
            <person name="Ruan X.D."/>
            <person name="Zhao L."/>
            <person name="Wei J.T."/>
            <person name="Ye R.Z."/>
            <person name="Que T.C."/>
            <person name="Du C.H."/>
            <person name="Zhou Y.H."/>
            <person name="Cheng J.X."/>
            <person name="Dai P.F."/>
            <person name="Guo W.B."/>
            <person name="Han X.H."/>
            <person name="Huang E.J."/>
            <person name="Li L.F."/>
            <person name="Wei W."/>
            <person name="Gao Y.C."/>
            <person name="Liu J.Z."/>
            <person name="Shao H.Z."/>
            <person name="Wang X."/>
            <person name="Wang C.C."/>
            <person name="Yang T.C."/>
            <person name="Huo Q.B."/>
            <person name="Li W."/>
            <person name="Chen H.Y."/>
            <person name="Chen S.E."/>
            <person name="Zhou L.G."/>
            <person name="Ni X.B."/>
            <person name="Tian J.H."/>
            <person name="Sheng Y."/>
            <person name="Liu T."/>
            <person name="Pan Y.S."/>
            <person name="Xia L.Y."/>
            <person name="Li J."/>
            <person name="Zhao F."/>
            <person name="Cao W.C."/>
        </authorList>
    </citation>
    <scope>NUCLEOTIDE SEQUENCE</scope>
    <source>
        <strain evidence="2">Rsan-2018</strain>
    </source>
</reference>
<dbReference type="AlphaFoldDB" id="A0A9D4SWZ8"/>
<proteinExistence type="predicted"/>